<organism evidence="11 12">
    <name type="scientific">Heracleum sosnowskyi</name>
    <dbReference type="NCBI Taxonomy" id="360622"/>
    <lineage>
        <taxon>Eukaryota</taxon>
        <taxon>Viridiplantae</taxon>
        <taxon>Streptophyta</taxon>
        <taxon>Embryophyta</taxon>
        <taxon>Tracheophyta</taxon>
        <taxon>Spermatophyta</taxon>
        <taxon>Magnoliopsida</taxon>
        <taxon>eudicotyledons</taxon>
        <taxon>Gunneridae</taxon>
        <taxon>Pentapetalae</taxon>
        <taxon>asterids</taxon>
        <taxon>campanulids</taxon>
        <taxon>Apiales</taxon>
        <taxon>Apiaceae</taxon>
        <taxon>Apioideae</taxon>
        <taxon>apioid superclade</taxon>
        <taxon>Tordylieae</taxon>
        <taxon>Tordyliinae</taxon>
        <taxon>Heracleum</taxon>
    </lineage>
</organism>
<keyword evidence="5" id="KW-0804">Transcription</keyword>
<keyword evidence="3" id="KW-0175">Coiled coil</keyword>
<dbReference type="Pfam" id="PF17035">
    <property type="entry name" value="BET"/>
    <property type="match status" value="1"/>
</dbReference>
<feature type="region of interest" description="Disordered" evidence="8">
    <location>
        <begin position="734"/>
        <end position="782"/>
    </location>
</feature>
<evidence type="ECO:0000256" key="5">
    <source>
        <dbReference type="ARBA" id="ARBA00023163"/>
    </source>
</evidence>
<feature type="compositionally biased region" description="Low complexity" evidence="8">
    <location>
        <begin position="499"/>
        <end position="523"/>
    </location>
</feature>
<name>A0AAD8I1M9_9APIA</name>
<dbReference type="PANTHER" id="PTHR46136:SF33">
    <property type="entry name" value="TRANSCRIPTION FACTOR GTE10"/>
    <property type="match status" value="1"/>
</dbReference>
<accession>A0AAD8I1M9</accession>
<dbReference type="InterPro" id="IPR001487">
    <property type="entry name" value="Bromodomain"/>
</dbReference>
<feature type="compositionally biased region" description="Polar residues" evidence="8">
    <location>
        <begin position="557"/>
        <end position="577"/>
    </location>
</feature>
<feature type="compositionally biased region" description="Basic residues" evidence="8">
    <location>
        <begin position="171"/>
        <end position="187"/>
    </location>
</feature>
<evidence type="ECO:0000256" key="2">
    <source>
        <dbReference type="ARBA" id="ARBA00023015"/>
    </source>
</evidence>
<evidence type="ECO:0000259" key="9">
    <source>
        <dbReference type="PROSITE" id="PS50014"/>
    </source>
</evidence>
<keyword evidence="4 7" id="KW-0103">Bromodomain</keyword>
<dbReference type="Gene3D" id="1.20.1270.220">
    <property type="match status" value="1"/>
</dbReference>
<dbReference type="InterPro" id="IPR052442">
    <property type="entry name" value="Env_Response_Regulator"/>
</dbReference>
<evidence type="ECO:0000256" key="6">
    <source>
        <dbReference type="ARBA" id="ARBA00023242"/>
    </source>
</evidence>
<dbReference type="PRINTS" id="PR00503">
    <property type="entry name" value="BROMODOMAIN"/>
</dbReference>
<feature type="region of interest" description="Disordered" evidence="8">
    <location>
        <begin position="492"/>
        <end position="600"/>
    </location>
</feature>
<feature type="domain" description="Bromo" evidence="9">
    <location>
        <begin position="222"/>
        <end position="294"/>
    </location>
</feature>
<reference evidence="11" key="1">
    <citation type="submission" date="2023-02" db="EMBL/GenBank/DDBJ databases">
        <title>Genome of toxic invasive species Heracleum sosnowskyi carries increased number of genes despite the absence of recent whole-genome duplications.</title>
        <authorList>
            <person name="Schelkunov M."/>
            <person name="Shtratnikova V."/>
            <person name="Makarenko M."/>
            <person name="Klepikova A."/>
            <person name="Omelchenko D."/>
            <person name="Novikova G."/>
            <person name="Obukhova E."/>
            <person name="Bogdanov V."/>
            <person name="Penin A."/>
            <person name="Logacheva M."/>
        </authorList>
    </citation>
    <scope>NUCLEOTIDE SEQUENCE</scope>
    <source>
        <strain evidence="11">Hsosn_3</strain>
        <tissue evidence="11">Leaf</tissue>
    </source>
</reference>
<feature type="region of interest" description="Disordered" evidence="8">
    <location>
        <begin position="654"/>
        <end position="686"/>
    </location>
</feature>
<protein>
    <submittedName>
        <fullName evidence="11">Transcription factor like</fullName>
    </submittedName>
</protein>
<dbReference type="InterPro" id="IPR037377">
    <property type="entry name" value="GTE_bromo"/>
</dbReference>
<keyword evidence="2" id="KW-0805">Transcription regulation</keyword>
<evidence type="ECO:0000313" key="11">
    <source>
        <dbReference type="EMBL" id="KAK1377316.1"/>
    </source>
</evidence>
<dbReference type="PROSITE" id="PS51525">
    <property type="entry name" value="NET"/>
    <property type="match status" value="1"/>
</dbReference>
<dbReference type="Gene3D" id="1.20.920.10">
    <property type="entry name" value="Bromodomain-like"/>
    <property type="match status" value="1"/>
</dbReference>
<gene>
    <name evidence="11" type="ORF">POM88_033509</name>
</gene>
<feature type="domain" description="NET" evidence="10">
    <location>
        <begin position="354"/>
        <end position="436"/>
    </location>
</feature>
<dbReference type="InterPro" id="IPR036427">
    <property type="entry name" value="Bromodomain-like_sf"/>
</dbReference>
<evidence type="ECO:0000256" key="4">
    <source>
        <dbReference type="ARBA" id="ARBA00023117"/>
    </source>
</evidence>
<dbReference type="Proteomes" id="UP001237642">
    <property type="component" value="Unassembled WGS sequence"/>
</dbReference>
<keyword evidence="6" id="KW-0539">Nucleus</keyword>
<feature type="region of interest" description="Disordered" evidence="8">
    <location>
        <begin position="160"/>
        <end position="191"/>
    </location>
</feature>
<dbReference type="InterPro" id="IPR038336">
    <property type="entry name" value="NET_sf"/>
</dbReference>
<dbReference type="PANTHER" id="PTHR46136">
    <property type="entry name" value="TRANSCRIPTION FACTOR GTE8"/>
    <property type="match status" value="1"/>
</dbReference>
<evidence type="ECO:0000256" key="1">
    <source>
        <dbReference type="ARBA" id="ARBA00004123"/>
    </source>
</evidence>
<evidence type="ECO:0000256" key="3">
    <source>
        <dbReference type="ARBA" id="ARBA00023054"/>
    </source>
</evidence>
<dbReference type="SUPFAM" id="SSF47370">
    <property type="entry name" value="Bromodomain"/>
    <property type="match status" value="1"/>
</dbReference>
<feature type="compositionally biased region" description="Acidic residues" evidence="8">
    <location>
        <begin position="756"/>
        <end position="765"/>
    </location>
</feature>
<evidence type="ECO:0000313" key="12">
    <source>
        <dbReference type="Proteomes" id="UP001237642"/>
    </source>
</evidence>
<dbReference type="AlphaFoldDB" id="A0AAD8I1M9"/>
<comment type="caution">
    <text evidence="11">The sequence shown here is derived from an EMBL/GenBank/DDBJ whole genome shotgun (WGS) entry which is preliminary data.</text>
</comment>
<evidence type="ECO:0000256" key="8">
    <source>
        <dbReference type="SAM" id="MobiDB-lite"/>
    </source>
</evidence>
<comment type="subcellular location">
    <subcellularLocation>
        <location evidence="1">Nucleus</location>
    </subcellularLocation>
</comment>
<dbReference type="CDD" id="cd05506">
    <property type="entry name" value="Bromo_plant1"/>
    <property type="match status" value="1"/>
</dbReference>
<keyword evidence="12" id="KW-1185">Reference proteome</keyword>
<proteinExistence type="predicted"/>
<sequence length="782" mass="86506">MAPSFPIEFTGRKESENLYHNNHSQLMGKSRKVSKGYSSGFVPDYRHAVETMAESEGFGSSGRVDTEFTGSDDSCAPKRKCISLNVESYDQLGVPVQLLPLSKMSQSERKDLEVRLQNELEQVRILQKRIAFMSSSVVAISPTSDIHSCNDGQRKFLPEAFPRSGGVSASKGKKRVPAGRNGSRTKHTTSLGRVEPAKQGMLPSASHAMLMNKCETLLQGVMKHQHGWVFNAPVDVVKLNIPDYYTVIKHPMDLGTVKSKLISGEYSSPLEFAADVRLTFSNAKTYNPQGNDVHVMADVLSKFFEVRWKPIEKKIPVIVDAPAAPSRSNARIETELANVVPPAKKKKIVAVENIVRQEPVKRVMTGVEKQRLSMELEALLAELPESIIDFLKEKSSNGEQTNEDEIEIDIDMLGDDNLFTLRNMLNDYMAEKRKNETKVEACEIELHNESGFSNSSVQPCKGNDLIEEDIDIGGNDLPITSFPPVEIEKDTALKNSKCSSSSSSSSDSGSSSSDSDSGSSSGSEGAAKASAPADTTKEIPASRATLEVRKSDPSEQGIENDSLNNLNQVVPNSQSKPVSVETDDRQEGESAPPERQVSPEKLYRAALLRNRFADTILKAQERTLGKVEIQDPERLRLEKEELEKRIREEKARLQAEAKAAEEARKKAEAEAAAEGRRKRELEREAARQALQKMEKTVEINENCQFLEDLEMLRDPAEQLQSFVDETSPDRSLAALGSFKFQGNTNPLEQLGLYMKEDDEEDEEGDSANVPPAVDDPEEGEID</sequence>
<dbReference type="Pfam" id="PF00439">
    <property type="entry name" value="Bromodomain"/>
    <property type="match status" value="1"/>
</dbReference>
<dbReference type="GO" id="GO:0005634">
    <property type="term" value="C:nucleus"/>
    <property type="evidence" value="ECO:0007669"/>
    <property type="project" value="UniProtKB-SubCell"/>
</dbReference>
<reference evidence="11" key="2">
    <citation type="submission" date="2023-05" db="EMBL/GenBank/DDBJ databases">
        <authorList>
            <person name="Schelkunov M.I."/>
        </authorList>
    </citation>
    <scope>NUCLEOTIDE SEQUENCE</scope>
    <source>
        <strain evidence="11">Hsosn_3</strain>
        <tissue evidence="11">Leaf</tissue>
    </source>
</reference>
<dbReference type="InterPro" id="IPR027353">
    <property type="entry name" value="NET_dom"/>
</dbReference>
<evidence type="ECO:0000256" key="7">
    <source>
        <dbReference type="PROSITE-ProRule" id="PRU00035"/>
    </source>
</evidence>
<dbReference type="PROSITE" id="PS50014">
    <property type="entry name" value="BROMODOMAIN_2"/>
    <property type="match status" value="1"/>
</dbReference>
<evidence type="ECO:0000259" key="10">
    <source>
        <dbReference type="PROSITE" id="PS51525"/>
    </source>
</evidence>
<dbReference type="SMART" id="SM00297">
    <property type="entry name" value="BROMO"/>
    <property type="match status" value="1"/>
</dbReference>
<dbReference type="EMBL" id="JAUIZM010000007">
    <property type="protein sequence ID" value="KAK1377316.1"/>
    <property type="molecule type" value="Genomic_DNA"/>
</dbReference>